<gene>
    <name evidence="9" type="ORF">P167DRAFT_542905</name>
</gene>
<dbReference type="InParanoid" id="A0A3N4KXS0"/>
<accession>A0A3N4KXS0</accession>
<dbReference type="Pfam" id="PF13532">
    <property type="entry name" value="2OG-FeII_Oxy_2"/>
    <property type="match status" value="1"/>
</dbReference>
<keyword evidence="7" id="KW-0539">Nucleus</keyword>
<keyword evidence="6" id="KW-0408">Iron</keyword>
<name>A0A3N4KXS0_9PEZI</name>
<keyword evidence="10" id="KW-1185">Reference proteome</keyword>
<evidence type="ECO:0000256" key="2">
    <source>
        <dbReference type="ARBA" id="ARBA00007879"/>
    </source>
</evidence>
<dbReference type="InterPro" id="IPR037151">
    <property type="entry name" value="AlkB-like_sf"/>
</dbReference>
<organism evidence="9 10">
    <name type="scientific">Morchella conica CCBAS932</name>
    <dbReference type="NCBI Taxonomy" id="1392247"/>
    <lineage>
        <taxon>Eukaryota</taxon>
        <taxon>Fungi</taxon>
        <taxon>Dikarya</taxon>
        <taxon>Ascomycota</taxon>
        <taxon>Pezizomycotina</taxon>
        <taxon>Pezizomycetes</taxon>
        <taxon>Pezizales</taxon>
        <taxon>Morchellaceae</taxon>
        <taxon>Morchella</taxon>
    </lineage>
</organism>
<dbReference type="AlphaFoldDB" id="A0A3N4KXS0"/>
<dbReference type="PANTHER" id="PTHR46030">
    <property type="entry name" value="ALPHA-KETOGLUTARATE-DEPENDENT DIOXYGENASE ALKB HOMOLOG 6"/>
    <property type="match status" value="1"/>
</dbReference>
<dbReference type="EMBL" id="ML119113">
    <property type="protein sequence ID" value="RPB15336.1"/>
    <property type="molecule type" value="Genomic_DNA"/>
</dbReference>
<evidence type="ECO:0000256" key="3">
    <source>
        <dbReference type="ARBA" id="ARBA00022723"/>
    </source>
</evidence>
<evidence type="ECO:0000256" key="4">
    <source>
        <dbReference type="ARBA" id="ARBA00022964"/>
    </source>
</evidence>
<keyword evidence="4" id="KW-0223">Dioxygenase</keyword>
<sequence>MGASRTPPDTALVPSLPKTTYYIPNFISPSEESQLLSQIASAPKPKWTILTHRRLQTWPSALSKSNILLAEPLPSWLELPIIPRMQELGIWDNSPHKQPNHVLVNEYKPGEGIMAHEDGPAYHPMVATVSLGAPIVLEVFEKSEEGLGEAKFGILQEPRSLLVTTDDMYTAHLHGIAQQTADENLGPETVANWDLLGEKDLFADGRYDRQIRTSLTYRDVLKVAKFNLGNSLFKR</sequence>
<dbReference type="GO" id="GO:0046872">
    <property type="term" value="F:metal ion binding"/>
    <property type="evidence" value="ECO:0007669"/>
    <property type="project" value="UniProtKB-KW"/>
</dbReference>
<dbReference type="InterPro" id="IPR005123">
    <property type="entry name" value="Oxoglu/Fe-dep_dioxygenase_dom"/>
</dbReference>
<dbReference type="STRING" id="1392247.A0A3N4KXS0"/>
<evidence type="ECO:0000313" key="10">
    <source>
        <dbReference type="Proteomes" id="UP000277580"/>
    </source>
</evidence>
<protein>
    <recommendedName>
        <fullName evidence="8">Fe2OG dioxygenase domain-containing protein</fullName>
    </recommendedName>
</protein>
<evidence type="ECO:0000313" key="9">
    <source>
        <dbReference type="EMBL" id="RPB15336.1"/>
    </source>
</evidence>
<comment type="similarity">
    <text evidence="2">Belongs to the alkB family.</text>
</comment>
<reference evidence="9 10" key="1">
    <citation type="journal article" date="2018" name="Nat. Ecol. Evol.">
        <title>Pezizomycetes genomes reveal the molecular basis of ectomycorrhizal truffle lifestyle.</title>
        <authorList>
            <person name="Murat C."/>
            <person name="Payen T."/>
            <person name="Noel B."/>
            <person name="Kuo A."/>
            <person name="Morin E."/>
            <person name="Chen J."/>
            <person name="Kohler A."/>
            <person name="Krizsan K."/>
            <person name="Balestrini R."/>
            <person name="Da Silva C."/>
            <person name="Montanini B."/>
            <person name="Hainaut M."/>
            <person name="Levati E."/>
            <person name="Barry K.W."/>
            <person name="Belfiori B."/>
            <person name="Cichocki N."/>
            <person name="Clum A."/>
            <person name="Dockter R.B."/>
            <person name="Fauchery L."/>
            <person name="Guy J."/>
            <person name="Iotti M."/>
            <person name="Le Tacon F."/>
            <person name="Lindquist E.A."/>
            <person name="Lipzen A."/>
            <person name="Malagnac F."/>
            <person name="Mello A."/>
            <person name="Molinier V."/>
            <person name="Miyauchi S."/>
            <person name="Poulain J."/>
            <person name="Riccioni C."/>
            <person name="Rubini A."/>
            <person name="Sitrit Y."/>
            <person name="Splivallo R."/>
            <person name="Traeger S."/>
            <person name="Wang M."/>
            <person name="Zifcakova L."/>
            <person name="Wipf D."/>
            <person name="Zambonelli A."/>
            <person name="Paolocci F."/>
            <person name="Nowrousian M."/>
            <person name="Ottonello S."/>
            <person name="Baldrian P."/>
            <person name="Spatafora J.W."/>
            <person name="Henrissat B."/>
            <person name="Nagy L.G."/>
            <person name="Aury J.M."/>
            <person name="Wincker P."/>
            <person name="Grigoriev I.V."/>
            <person name="Bonfante P."/>
            <person name="Martin F.M."/>
        </authorList>
    </citation>
    <scope>NUCLEOTIDE SEQUENCE [LARGE SCALE GENOMIC DNA]</scope>
    <source>
        <strain evidence="9 10">CCBAS932</strain>
    </source>
</reference>
<keyword evidence="5" id="KW-0560">Oxidoreductase</keyword>
<dbReference type="SUPFAM" id="SSF51197">
    <property type="entry name" value="Clavaminate synthase-like"/>
    <property type="match status" value="1"/>
</dbReference>
<feature type="domain" description="Fe2OG dioxygenase" evidence="8">
    <location>
        <begin position="98"/>
        <end position="221"/>
    </location>
</feature>
<dbReference type="InterPro" id="IPR032862">
    <property type="entry name" value="ALKBH6"/>
</dbReference>
<dbReference type="PROSITE" id="PS51471">
    <property type="entry name" value="FE2OG_OXY"/>
    <property type="match status" value="1"/>
</dbReference>
<evidence type="ECO:0000256" key="5">
    <source>
        <dbReference type="ARBA" id="ARBA00023002"/>
    </source>
</evidence>
<comment type="subcellular location">
    <subcellularLocation>
        <location evidence="1">Nucleus</location>
    </subcellularLocation>
</comment>
<dbReference type="Proteomes" id="UP000277580">
    <property type="component" value="Unassembled WGS sequence"/>
</dbReference>
<evidence type="ECO:0000259" key="8">
    <source>
        <dbReference type="PROSITE" id="PS51471"/>
    </source>
</evidence>
<dbReference type="PANTHER" id="PTHR46030:SF1">
    <property type="entry name" value="ALPHA-KETOGLUTARATE-DEPENDENT DIOXYGENASE ALKB HOMOLOG 6"/>
    <property type="match status" value="1"/>
</dbReference>
<evidence type="ECO:0000256" key="1">
    <source>
        <dbReference type="ARBA" id="ARBA00004123"/>
    </source>
</evidence>
<dbReference type="Gene3D" id="2.60.120.590">
    <property type="entry name" value="Alpha-ketoglutarate-dependent dioxygenase AlkB-like"/>
    <property type="match status" value="1"/>
</dbReference>
<dbReference type="InterPro" id="IPR027450">
    <property type="entry name" value="AlkB-like"/>
</dbReference>
<keyword evidence="3" id="KW-0479">Metal-binding</keyword>
<dbReference type="OrthoDB" id="412814at2759"/>
<evidence type="ECO:0000256" key="7">
    <source>
        <dbReference type="ARBA" id="ARBA00023242"/>
    </source>
</evidence>
<dbReference type="GO" id="GO:0005634">
    <property type="term" value="C:nucleus"/>
    <property type="evidence" value="ECO:0007669"/>
    <property type="project" value="UniProtKB-SubCell"/>
</dbReference>
<dbReference type="GO" id="GO:0051213">
    <property type="term" value="F:dioxygenase activity"/>
    <property type="evidence" value="ECO:0007669"/>
    <property type="project" value="UniProtKB-KW"/>
</dbReference>
<evidence type="ECO:0000256" key="6">
    <source>
        <dbReference type="ARBA" id="ARBA00023004"/>
    </source>
</evidence>
<proteinExistence type="inferred from homology"/>